<keyword evidence="3" id="KW-0472">Membrane</keyword>
<dbReference type="GO" id="GO:0003677">
    <property type="term" value="F:DNA binding"/>
    <property type="evidence" value="ECO:0007669"/>
    <property type="project" value="UniProtKB-UniRule"/>
</dbReference>
<keyword evidence="3" id="KW-0812">Transmembrane</keyword>
<evidence type="ECO:0000256" key="2">
    <source>
        <dbReference type="PROSITE-ProRule" id="PRU01091"/>
    </source>
</evidence>
<dbReference type="AlphaFoldDB" id="A0AA37ZBX8"/>
<evidence type="ECO:0000256" key="3">
    <source>
        <dbReference type="SAM" id="Phobius"/>
    </source>
</evidence>
<feature type="domain" description="OmpR/PhoB-type" evidence="4">
    <location>
        <begin position="13"/>
        <end position="117"/>
    </location>
</feature>
<comment type="caution">
    <text evidence="5">The sequence shown here is derived from an EMBL/GenBank/DDBJ whole genome shotgun (WGS) entry which is preliminary data.</text>
</comment>
<dbReference type="InterPro" id="IPR001867">
    <property type="entry name" value="OmpR/PhoB-type_DNA-bd"/>
</dbReference>
<sequence length="129" mass="14923">MKYQLQGFMIGREIFFDVKEARIFRLPVHKMDSIILFGGIFLNSTMFRLLIYLLINAENRYVSRDELLSNIWEKYDLSASTQRLCKVVSNLNKKLSLLGLPADTIVNVKGSGYIIRLNNIKPLYGLVDF</sequence>
<dbReference type="SMART" id="SM00862">
    <property type="entry name" value="Trans_reg_C"/>
    <property type="match status" value="1"/>
</dbReference>
<keyword evidence="3" id="KW-1133">Transmembrane helix</keyword>
<evidence type="ECO:0000313" key="6">
    <source>
        <dbReference type="Proteomes" id="UP000867745"/>
    </source>
</evidence>
<dbReference type="GO" id="GO:0000160">
    <property type="term" value="P:phosphorelay signal transduction system"/>
    <property type="evidence" value="ECO:0007669"/>
    <property type="project" value="InterPro"/>
</dbReference>
<accession>A0AA37ZBX8</accession>
<evidence type="ECO:0000256" key="1">
    <source>
        <dbReference type="ARBA" id="ARBA00023125"/>
    </source>
</evidence>
<evidence type="ECO:0000259" key="4">
    <source>
        <dbReference type="PROSITE" id="PS51755"/>
    </source>
</evidence>
<feature type="DNA-binding region" description="OmpR/PhoB-type" evidence="2">
    <location>
        <begin position="13"/>
        <end position="117"/>
    </location>
</feature>
<dbReference type="PROSITE" id="PS51755">
    <property type="entry name" value="OMPR_PHOB"/>
    <property type="match status" value="1"/>
</dbReference>
<dbReference type="Proteomes" id="UP000867745">
    <property type="component" value="Unassembled WGS sequence"/>
</dbReference>
<protein>
    <submittedName>
        <fullName evidence="5">Helix-turn-helix domain-containing protein</fullName>
    </submittedName>
</protein>
<evidence type="ECO:0000313" key="5">
    <source>
        <dbReference type="EMBL" id="HAT7593843.1"/>
    </source>
</evidence>
<keyword evidence="1 2" id="KW-0238">DNA-binding</keyword>
<reference evidence="5" key="2">
    <citation type="submission" date="2020-11" db="EMBL/GenBank/DDBJ databases">
        <authorList>
            <consortium name="NCBI Pathogen Detection Project"/>
        </authorList>
    </citation>
    <scope>NUCLEOTIDE SEQUENCE</scope>
    <source>
        <strain evidence="5">RS189</strain>
    </source>
</reference>
<proteinExistence type="predicted"/>
<dbReference type="RefSeq" id="WP_042311638.1">
    <property type="nucleotide sequence ID" value="NZ_CP019986.1"/>
</dbReference>
<dbReference type="EMBL" id="DACUGV010000005">
    <property type="protein sequence ID" value="HAT7593843.1"/>
    <property type="molecule type" value="Genomic_DNA"/>
</dbReference>
<organism evidence="5 6">
    <name type="scientific">Citrobacter werkmanii</name>
    <dbReference type="NCBI Taxonomy" id="67827"/>
    <lineage>
        <taxon>Bacteria</taxon>
        <taxon>Pseudomonadati</taxon>
        <taxon>Pseudomonadota</taxon>
        <taxon>Gammaproteobacteria</taxon>
        <taxon>Enterobacterales</taxon>
        <taxon>Enterobacteriaceae</taxon>
        <taxon>Citrobacter</taxon>
        <taxon>Citrobacter freundii complex</taxon>
    </lineage>
</organism>
<dbReference type="InterPro" id="IPR016032">
    <property type="entry name" value="Sig_transdc_resp-reg_C-effctor"/>
</dbReference>
<dbReference type="Pfam" id="PF00486">
    <property type="entry name" value="Trans_reg_C"/>
    <property type="match status" value="1"/>
</dbReference>
<dbReference type="InterPro" id="IPR036388">
    <property type="entry name" value="WH-like_DNA-bd_sf"/>
</dbReference>
<reference evidence="5" key="1">
    <citation type="journal article" date="2018" name="Genome Biol.">
        <title>SKESA: strategic k-mer extension for scrupulous assemblies.</title>
        <authorList>
            <person name="Souvorov A."/>
            <person name="Agarwala R."/>
            <person name="Lipman D.J."/>
        </authorList>
    </citation>
    <scope>NUCLEOTIDE SEQUENCE</scope>
    <source>
        <strain evidence="5">RS189</strain>
    </source>
</reference>
<feature type="transmembrane region" description="Helical" evidence="3">
    <location>
        <begin position="34"/>
        <end position="55"/>
    </location>
</feature>
<dbReference type="SUPFAM" id="SSF46894">
    <property type="entry name" value="C-terminal effector domain of the bipartite response regulators"/>
    <property type="match status" value="1"/>
</dbReference>
<name>A0AA37ZBX8_9ENTR</name>
<gene>
    <name evidence="5" type="ORF">JAW44_003628</name>
</gene>
<dbReference type="Gene3D" id="1.10.10.10">
    <property type="entry name" value="Winged helix-like DNA-binding domain superfamily/Winged helix DNA-binding domain"/>
    <property type="match status" value="1"/>
</dbReference>
<dbReference type="GO" id="GO:0006355">
    <property type="term" value="P:regulation of DNA-templated transcription"/>
    <property type="evidence" value="ECO:0007669"/>
    <property type="project" value="InterPro"/>
</dbReference>